<dbReference type="OrthoDB" id="9801841at2"/>
<dbReference type="PROSITE" id="PS50005">
    <property type="entry name" value="TPR"/>
    <property type="match status" value="1"/>
</dbReference>
<organism evidence="11">
    <name type="scientific">Solibacter usitatus (strain Ellin6076)</name>
    <dbReference type="NCBI Taxonomy" id="234267"/>
    <lineage>
        <taxon>Bacteria</taxon>
        <taxon>Pseudomonadati</taxon>
        <taxon>Acidobacteriota</taxon>
        <taxon>Terriglobia</taxon>
        <taxon>Bryobacterales</taxon>
        <taxon>Solibacteraceae</taxon>
        <taxon>Candidatus Solibacter</taxon>
    </lineage>
</organism>
<evidence type="ECO:0000256" key="7">
    <source>
        <dbReference type="PROSITE-ProRule" id="PRU00339"/>
    </source>
</evidence>
<keyword evidence="5 11" id="KW-0418">Kinase</keyword>
<dbReference type="Pfam" id="PF13432">
    <property type="entry name" value="TPR_16"/>
    <property type="match status" value="2"/>
</dbReference>
<evidence type="ECO:0000256" key="1">
    <source>
        <dbReference type="ARBA" id="ARBA00012513"/>
    </source>
</evidence>
<dbReference type="eggNOG" id="COG0457">
    <property type="taxonomic scope" value="Bacteria"/>
</dbReference>
<dbReference type="AlphaFoldDB" id="Q01ZI4"/>
<keyword evidence="6 8" id="KW-0067">ATP-binding</keyword>
<accession>Q01ZI4</accession>
<keyword evidence="7" id="KW-0802">TPR repeat</keyword>
<dbReference type="InterPro" id="IPR011009">
    <property type="entry name" value="Kinase-like_dom_sf"/>
</dbReference>
<feature type="binding site" evidence="8">
    <location>
        <position position="100"/>
    </location>
    <ligand>
        <name>ATP</name>
        <dbReference type="ChEBI" id="CHEBI:30616"/>
    </ligand>
</feature>
<dbReference type="Gene3D" id="3.40.50.10610">
    <property type="entry name" value="ABC-type transport auxiliary lipoprotein component"/>
    <property type="match status" value="1"/>
</dbReference>
<dbReference type="GO" id="GO:0005524">
    <property type="term" value="F:ATP binding"/>
    <property type="evidence" value="ECO:0007669"/>
    <property type="project" value="UniProtKB-UniRule"/>
</dbReference>
<dbReference type="Gene3D" id="1.25.40.10">
    <property type="entry name" value="Tetratricopeptide repeat domain"/>
    <property type="match status" value="2"/>
</dbReference>
<dbReference type="SUPFAM" id="SSF56112">
    <property type="entry name" value="Protein kinase-like (PK-like)"/>
    <property type="match status" value="1"/>
</dbReference>
<name>Q01ZI4_SOLUE</name>
<dbReference type="Gene3D" id="1.10.510.10">
    <property type="entry name" value="Transferase(Phosphotransferase) domain 1"/>
    <property type="match status" value="1"/>
</dbReference>
<dbReference type="PROSITE" id="PS50011">
    <property type="entry name" value="PROTEIN_KINASE_DOM"/>
    <property type="match status" value="1"/>
</dbReference>
<dbReference type="SUPFAM" id="SSF48452">
    <property type="entry name" value="TPR-like"/>
    <property type="match status" value="3"/>
</dbReference>
<dbReference type="InterPro" id="IPR017441">
    <property type="entry name" value="Protein_kinase_ATP_BS"/>
</dbReference>
<dbReference type="HOGENOM" id="CLU_298070_0_0_0"/>
<dbReference type="PROSITE" id="PS00107">
    <property type="entry name" value="PROTEIN_KINASE_ATP"/>
    <property type="match status" value="1"/>
</dbReference>
<evidence type="ECO:0000313" key="11">
    <source>
        <dbReference type="EMBL" id="ABJ84931.1"/>
    </source>
</evidence>
<dbReference type="eggNOG" id="COG0515">
    <property type="taxonomic scope" value="Bacteria"/>
</dbReference>
<dbReference type="CDD" id="cd14014">
    <property type="entry name" value="STKc_PknB_like"/>
    <property type="match status" value="1"/>
</dbReference>
<keyword evidence="9" id="KW-1133">Transmembrane helix</keyword>
<evidence type="ECO:0000256" key="3">
    <source>
        <dbReference type="ARBA" id="ARBA00022679"/>
    </source>
</evidence>
<dbReference type="FunFam" id="1.10.510.10:FF:000021">
    <property type="entry name" value="Serine/threonine protein kinase"/>
    <property type="match status" value="1"/>
</dbReference>
<keyword evidence="4 8" id="KW-0547">Nucleotide-binding</keyword>
<keyword evidence="9" id="KW-0472">Membrane</keyword>
<dbReference type="InterPro" id="IPR011990">
    <property type="entry name" value="TPR-like_helical_dom_sf"/>
</dbReference>
<proteinExistence type="predicted"/>
<dbReference type="InterPro" id="IPR008271">
    <property type="entry name" value="Ser/Thr_kinase_AS"/>
</dbReference>
<dbReference type="Pfam" id="PF00069">
    <property type="entry name" value="Pkinase"/>
    <property type="match status" value="1"/>
</dbReference>
<evidence type="ECO:0000256" key="6">
    <source>
        <dbReference type="ARBA" id="ARBA00022840"/>
    </source>
</evidence>
<dbReference type="SMART" id="SM00220">
    <property type="entry name" value="S_TKc"/>
    <property type="match status" value="1"/>
</dbReference>
<evidence type="ECO:0000256" key="5">
    <source>
        <dbReference type="ARBA" id="ARBA00022777"/>
    </source>
</evidence>
<keyword evidence="3" id="KW-0808">Transferase</keyword>
<keyword evidence="9" id="KW-0812">Transmembrane</keyword>
<feature type="repeat" description="TPR" evidence="7">
    <location>
        <begin position="569"/>
        <end position="602"/>
    </location>
</feature>
<feature type="transmembrane region" description="Helical" evidence="9">
    <location>
        <begin position="384"/>
        <end position="406"/>
    </location>
</feature>
<dbReference type="Gene3D" id="3.30.200.20">
    <property type="entry name" value="Phosphorylase Kinase, domain 1"/>
    <property type="match status" value="1"/>
</dbReference>
<gene>
    <name evidence="11" type="ordered locus">Acid_3964</name>
</gene>
<sequence length="1009" mass="108851">MGSPVQNMVCDKCRHSNPSGSLLCAKCHASLPNEDVTVTGGDVAADWSRVGSQEELAAQSLAPGNIIANRYEIIKLLGEGGMGAVYKARDRELDRLIALKVIRPELAGHPRVLQRFKQELLLARQVTHKNVIRIFDLGVSENLKFITMEFVEGRDLSSLLDERKCTVPEALDIIQQTCRALEAAHGESVIHRDLKPQNIMLSEGGKVSVMDFGLARSLESTALTQAGALIGTPAYMSPEQALGNQLDARSDLFSLGIIFYEMLTGVVPFKAETVLASMLKRTQGAAPPPIELVPAIPKDVSDVVMKCLATAPADRYQSVGELLSDVDILAREYGVAASTMSLAGGARGENTARSGSVLSTLSTFQLPQAPPAPPPLRMLGDSVAWKWIGAMIALLVVALAGVFAWLQISGRSKSAPVAPMTLMIADFSNHTGDAVFSGTLESTLKLALEGASFISAYDRTRMRDLGLKAVSGTLDEAQAQSIAAGQGLNVVVSGSLDRRGAEYRLSVRAVQTVTGKVITTAEETAPNKDQVLFAVTKLGTAVRKALGDATSESAQRLSMETLTAASLEAVHEYAAGLDALSSGKFQDAQQHLSRALDLDPNFGMAYTVMASAARNLGRQQDAEKYIREALKHIDRMTERERYRTRAYLYLLTGDHQKCVDEYGALLEKYPSDSGAYTNISVCLLHLHNVPKALEQARRAVAILPKRAIYRGNLAMDLAYSGDSQAAAKEAAEALKLGYANSYLHQAYASLLEDQPSQAADAYGKFEKVNPSDAAAGLADLALYEGRLSDAVKTLEAGAAADMAGRKPDPDAASTKYWTLASVQLLRAQHGPALAAAQRALDLSKGVPTRFVVAQVYVALGEIAKARELATGLSSELQIEPQAFAKLIEGEAALKEKNARGAVQLFTEANNLLDTWIGRFDLGRAYLEMGAFPEADSEFDRCIKRRGEALSLFLDLPTYGYFPPVYYYQGRAREGMKSAGFAESYKRYLSIRGKGGEDPLLADIRHRIPK</sequence>
<reference evidence="11" key="1">
    <citation type="submission" date="2006-10" db="EMBL/GenBank/DDBJ databases">
        <title>Complete sequence of Solibacter usitatus Ellin6076.</title>
        <authorList>
            <consortium name="US DOE Joint Genome Institute"/>
            <person name="Copeland A."/>
            <person name="Lucas S."/>
            <person name="Lapidus A."/>
            <person name="Barry K."/>
            <person name="Detter J.C."/>
            <person name="Glavina del Rio T."/>
            <person name="Hammon N."/>
            <person name="Israni S."/>
            <person name="Dalin E."/>
            <person name="Tice H."/>
            <person name="Pitluck S."/>
            <person name="Thompson L.S."/>
            <person name="Brettin T."/>
            <person name="Bruce D."/>
            <person name="Han C."/>
            <person name="Tapia R."/>
            <person name="Gilna P."/>
            <person name="Schmutz J."/>
            <person name="Larimer F."/>
            <person name="Land M."/>
            <person name="Hauser L."/>
            <person name="Kyrpides N."/>
            <person name="Mikhailova N."/>
            <person name="Janssen P.H."/>
            <person name="Kuske C.R."/>
            <person name="Richardson P."/>
        </authorList>
    </citation>
    <scope>NUCLEOTIDE SEQUENCE</scope>
    <source>
        <strain evidence="11">Ellin6076</strain>
    </source>
</reference>
<dbReference type="InParanoid" id="Q01ZI4"/>
<evidence type="ECO:0000256" key="9">
    <source>
        <dbReference type="SAM" id="Phobius"/>
    </source>
</evidence>
<dbReference type="PANTHER" id="PTHR43289">
    <property type="entry name" value="MITOGEN-ACTIVATED PROTEIN KINASE KINASE KINASE 20-RELATED"/>
    <property type="match status" value="1"/>
</dbReference>
<dbReference type="EC" id="2.7.11.1" evidence="1"/>
<dbReference type="InterPro" id="IPR000719">
    <property type="entry name" value="Prot_kinase_dom"/>
</dbReference>
<evidence type="ECO:0000256" key="8">
    <source>
        <dbReference type="PROSITE-ProRule" id="PRU10141"/>
    </source>
</evidence>
<dbReference type="KEGG" id="sus:Acid_3964"/>
<protein>
    <recommendedName>
        <fullName evidence="1">non-specific serine/threonine protein kinase</fullName>
        <ecNumber evidence="1">2.7.11.1</ecNumber>
    </recommendedName>
</protein>
<evidence type="ECO:0000256" key="4">
    <source>
        <dbReference type="ARBA" id="ARBA00022741"/>
    </source>
</evidence>
<dbReference type="PROSITE" id="PS00108">
    <property type="entry name" value="PROTEIN_KINASE_ST"/>
    <property type="match status" value="1"/>
</dbReference>
<evidence type="ECO:0000256" key="2">
    <source>
        <dbReference type="ARBA" id="ARBA00022527"/>
    </source>
</evidence>
<dbReference type="InterPro" id="IPR019734">
    <property type="entry name" value="TPR_rpt"/>
</dbReference>
<keyword evidence="2 11" id="KW-0723">Serine/threonine-protein kinase</keyword>
<dbReference type="STRING" id="234267.Acid_3964"/>
<dbReference type="PANTHER" id="PTHR43289:SF6">
    <property type="entry name" value="SERINE_THREONINE-PROTEIN KINASE NEKL-3"/>
    <property type="match status" value="1"/>
</dbReference>
<dbReference type="SMART" id="SM00028">
    <property type="entry name" value="TPR"/>
    <property type="match status" value="7"/>
</dbReference>
<evidence type="ECO:0000259" key="10">
    <source>
        <dbReference type="PROSITE" id="PS50011"/>
    </source>
</evidence>
<dbReference type="GO" id="GO:0004674">
    <property type="term" value="F:protein serine/threonine kinase activity"/>
    <property type="evidence" value="ECO:0007669"/>
    <property type="project" value="UniProtKB-KW"/>
</dbReference>
<feature type="domain" description="Protein kinase" evidence="10">
    <location>
        <begin position="71"/>
        <end position="329"/>
    </location>
</feature>
<dbReference type="EMBL" id="CP000473">
    <property type="protein sequence ID" value="ABJ84931.1"/>
    <property type="molecule type" value="Genomic_DNA"/>
</dbReference>